<keyword evidence="2" id="KW-1185">Reference proteome</keyword>
<dbReference type="Proteomes" id="UP001055811">
    <property type="component" value="Linkage Group LG01"/>
</dbReference>
<sequence length="300" mass="33972">MNFEDRRPSIDGVGRSSIDLGNASRLGSKKFLRENPLSSPRTAASPSRMRPGSPRVLMTSSTGSLPTVGKMSPIRNFGTITSETPSVLSFPVDDRRRKVGENRIVDAHLLRLLHNRQLQWRFVNARTKDIMLKRENRTEKYLWNTWVTTSDLHDSVTKKRQRLQLLRQKLKLAFILKEQMGFLENWVSLDKDYSRSLLGAIEAMKGSTLRLPVSNGAIADVESMKEAIISAMVVMQEMGSSICSLCLKAEEVNSVVTELENVYAKERALIRICKDFLSMLMALKVKDCSLRTHMLQKICV</sequence>
<comment type="caution">
    <text evidence="1">The sequence shown here is derived from an EMBL/GenBank/DDBJ whole genome shotgun (WGS) entry which is preliminary data.</text>
</comment>
<proteinExistence type="predicted"/>
<accession>A0ACB9H1H2</accession>
<reference evidence="2" key="1">
    <citation type="journal article" date="2022" name="Mol. Ecol. Resour.">
        <title>The genomes of chicory, endive, great burdock and yacon provide insights into Asteraceae palaeo-polyploidization history and plant inulin production.</title>
        <authorList>
            <person name="Fan W."/>
            <person name="Wang S."/>
            <person name="Wang H."/>
            <person name="Wang A."/>
            <person name="Jiang F."/>
            <person name="Liu H."/>
            <person name="Zhao H."/>
            <person name="Xu D."/>
            <person name="Zhang Y."/>
        </authorList>
    </citation>
    <scope>NUCLEOTIDE SEQUENCE [LARGE SCALE GENOMIC DNA]</scope>
    <source>
        <strain evidence="2">cv. Punajuju</strain>
    </source>
</reference>
<evidence type="ECO:0000313" key="2">
    <source>
        <dbReference type="Proteomes" id="UP001055811"/>
    </source>
</evidence>
<reference evidence="1 2" key="2">
    <citation type="journal article" date="2022" name="Mol. Ecol. Resour.">
        <title>The genomes of chicory, endive, great burdock and yacon provide insights into Asteraceae paleo-polyploidization history and plant inulin production.</title>
        <authorList>
            <person name="Fan W."/>
            <person name="Wang S."/>
            <person name="Wang H."/>
            <person name="Wang A."/>
            <person name="Jiang F."/>
            <person name="Liu H."/>
            <person name="Zhao H."/>
            <person name="Xu D."/>
            <person name="Zhang Y."/>
        </authorList>
    </citation>
    <scope>NUCLEOTIDE SEQUENCE [LARGE SCALE GENOMIC DNA]</scope>
    <source>
        <strain evidence="2">cv. Punajuju</strain>
        <tissue evidence="1">Leaves</tissue>
    </source>
</reference>
<protein>
    <submittedName>
        <fullName evidence="1">Uncharacterized protein</fullName>
    </submittedName>
</protein>
<dbReference type="EMBL" id="CM042009">
    <property type="protein sequence ID" value="KAI3789190.1"/>
    <property type="molecule type" value="Genomic_DNA"/>
</dbReference>
<evidence type="ECO:0000313" key="1">
    <source>
        <dbReference type="EMBL" id="KAI3789190.1"/>
    </source>
</evidence>
<name>A0ACB9H1H2_CICIN</name>
<organism evidence="1 2">
    <name type="scientific">Cichorium intybus</name>
    <name type="common">Chicory</name>
    <dbReference type="NCBI Taxonomy" id="13427"/>
    <lineage>
        <taxon>Eukaryota</taxon>
        <taxon>Viridiplantae</taxon>
        <taxon>Streptophyta</taxon>
        <taxon>Embryophyta</taxon>
        <taxon>Tracheophyta</taxon>
        <taxon>Spermatophyta</taxon>
        <taxon>Magnoliopsida</taxon>
        <taxon>eudicotyledons</taxon>
        <taxon>Gunneridae</taxon>
        <taxon>Pentapetalae</taxon>
        <taxon>asterids</taxon>
        <taxon>campanulids</taxon>
        <taxon>Asterales</taxon>
        <taxon>Asteraceae</taxon>
        <taxon>Cichorioideae</taxon>
        <taxon>Cichorieae</taxon>
        <taxon>Cichoriinae</taxon>
        <taxon>Cichorium</taxon>
    </lineage>
</organism>
<gene>
    <name evidence="1" type="ORF">L2E82_01980</name>
</gene>